<feature type="transmembrane region" description="Helical" evidence="1">
    <location>
        <begin position="180"/>
        <end position="205"/>
    </location>
</feature>
<dbReference type="RefSeq" id="WP_038162918.1">
    <property type="nucleotide sequence ID" value="NZ_JMTB01000126.1"/>
</dbReference>
<dbReference type="AlphaFoldDB" id="A0A084ZLD7"/>
<evidence type="ECO:0000313" key="3">
    <source>
        <dbReference type="Proteomes" id="UP000028630"/>
    </source>
</evidence>
<keyword evidence="3" id="KW-1185">Reference proteome</keyword>
<proteinExistence type="predicted"/>
<feature type="transmembrane region" description="Helical" evidence="1">
    <location>
        <begin position="144"/>
        <end position="168"/>
    </location>
</feature>
<feature type="transmembrane region" description="Helical" evidence="1">
    <location>
        <begin position="110"/>
        <end position="132"/>
    </location>
</feature>
<feature type="transmembrane region" description="Helical" evidence="1">
    <location>
        <begin position="63"/>
        <end position="80"/>
    </location>
</feature>
<comment type="caution">
    <text evidence="2">The sequence shown here is derived from an EMBL/GenBank/DDBJ whole genome shotgun (WGS) entry which is preliminary data.</text>
</comment>
<sequence>MVKENNKFTFLVILLFFTHGFLYFFTGDIYNEENPIKLVKYCLLLLFALSIGKSLNFFHTNEILLFLFLVNFILTIIIYYSSNVALFSTLMFIFPLLFFFMHRKINYEKFIIIIKTTLWLAFAFSIFEFFLYQDLSSRFSNTGFRSISIFVNPNNFGIFVALSLSLIVDYSLRTQSTRVLIYWCISALCIALSGSMTAAGIYLFLLMVRALKILNNSLHTMKIKKCI</sequence>
<protein>
    <submittedName>
        <fullName evidence="2">Uncharacterized protein</fullName>
    </submittedName>
</protein>
<feature type="transmembrane region" description="Helical" evidence="1">
    <location>
        <begin position="86"/>
        <end position="103"/>
    </location>
</feature>
<organism evidence="2 3">
    <name type="scientific">Trabulsiella guamensis ATCC 49490</name>
    <dbReference type="NCBI Taxonomy" id="1005994"/>
    <lineage>
        <taxon>Bacteria</taxon>
        <taxon>Pseudomonadati</taxon>
        <taxon>Pseudomonadota</taxon>
        <taxon>Gammaproteobacteria</taxon>
        <taxon>Enterobacterales</taxon>
        <taxon>Enterobacteriaceae</taxon>
        <taxon>Trabulsiella</taxon>
    </lineage>
</organism>
<keyword evidence="1" id="KW-0472">Membrane</keyword>
<accession>A0A084ZLD7</accession>
<feature type="transmembrane region" description="Helical" evidence="1">
    <location>
        <begin position="38"/>
        <end position="56"/>
    </location>
</feature>
<evidence type="ECO:0000256" key="1">
    <source>
        <dbReference type="SAM" id="Phobius"/>
    </source>
</evidence>
<name>A0A084ZLD7_9ENTR</name>
<dbReference type="OrthoDB" id="10013663at2"/>
<dbReference type="Proteomes" id="UP000028630">
    <property type="component" value="Unassembled WGS sequence"/>
</dbReference>
<feature type="transmembrane region" description="Helical" evidence="1">
    <location>
        <begin position="7"/>
        <end position="26"/>
    </location>
</feature>
<dbReference type="EMBL" id="JMTB01000126">
    <property type="protein sequence ID" value="KFB98281.1"/>
    <property type="molecule type" value="Genomic_DNA"/>
</dbReference>
<evidence type="ECO:0000313" key="2">
    <source>
        <dbReference type="EMBL" id="KFB98281.1"/>
    </source>
</evidence>
<keyword evidence="1" id="KW-1133">Transmembrane helix</keyword>
<keyword evidence="1" id="KW-0812">Transmembrane</keyword>
<gene>
    <name evidence="2" type="ORF">GTGU_04532</name>
</gene>
<reference evidence="3" key="1">
    <citation type="submission" date="2014-05" db="EMBL/GenBank/DDBJ databases">
        <title>ATOL: Assembling a taxonomically balanced genome-scale reconstruction of the evolutionary history of the Enterobacteriaceae.</title>
        <authorList>
            <person name="Plunkett G. III"/>
            <person name="Neeno-Eckwall E.C."/>
            <person name="Glasner J.D."/>
            <person name="Perna N.T."/>
        </authorList>
    </citation>
    <scope>NUCLEOTIDE SEQUENCE [LARGE SCALE GENOMIC DNA]</scope>
    <source>
        <strain evidence="3">ATCC 49490</strain>
    </source>
</reference>